<protein>
    <recommendedName>
        <fullName evidence="1">RAP domain-containing protein</fullName>
    </recommendedName>
</protein>
<evidence type="ECO:0000259" key="1">
    <source>
        <dbReference type="PROSITE" id="PS51286"/>
    </source>
</evidence>
<dbReference type="Pfam" id="PF08373">
    <property type="entry name" value="RAP"/>
    <property type="match status" value="1"/>
</dbReference>
<reference evidence="2 3" key="1">
    <citation type="journal article" date="2024" name="Insects">
        <title>An Improved Chromosome-Level Genome Assembly of the Firefly Pyrocoelia pectoralis.</title>
        <authorList>
            <person name="Fu X."/>
            <person name="Meyer-Rochow V.B."/>
            <person name="Ballantyne L."/>
            <person name="Zhu X."/>
        </authorList>
    </citation>
    <scope>NUCLEOTIDE SEQUENCE [LARGE SCALE GENOMIC DNA]</scope>
    <source>
        <strain evidence="2">XCY_ONT2</strain>
    </source>
</reference>
<evidence type="ECO:0000313" key="2">
    <source>
        <dbReference type="EMBL" id="KAK5647620.1"/>
    </source>
</evidence>
<gene>
    <name evidence="2" type="ORF">RI129_002512</name>
</gene>
<dbReference type="PROSITE" id="PS51286">
    <property type="entry name" value="RAP"/>
    <property type="match status" value="1"/>
</dbReference>
<dbReference type="AlphaFoldDB" id="A0AAN7VFG1"/>
<accession>A0AAN7VFG1</accession>
<evidence type="ECO:0000313" key="3">
    <source>
        <dbReference type="Proteomes" id="UP001329430"/>
    </source>
</evidence>
<keyword evidence="3" id="KW-1185">Reference proteome</keyword>
<feature type="domain" description="RAP" evidence="1">
    <location>
        <begin position="527"/>
        <end position="584"/>
    </location>
</feature>
<sequence length="599" mass="68884">MAMNAFEVFTQINKFKNIHFNVYYRLYSKINKEFPKQAVAVSSPAPDYLIQNLRNARTSQNVLEIVKDHYNIMNTKQVMQALRSIYSLQKQGSSDLSTQQMIKNPNFEKLCHKLKTQAGLIELNETIEALKVISYVGVSTTSTIVQVLLQLLRHNINDLSLHQLIFLDFLLRQFKSSPLVEALLIALPIVFDYVSKKRVSEKCITLIVNNLRTFFQNGSVVEPKSAKSIIWSICDMEENEFFEPLLKDAMNALLININAFDWRDLETTLSKLTMKYSSQYPFYYDEIFFDTCANFIIDKDLGFHEALYTLRKMLKPSHSNNKLLNYLSQKCYDDPNLLKAAPPMTIFTVAMSVSLTEFRPIHWDAIKSALVDTTCFRDYKKPDILWIKLAAALCSLDIYKFDVLDKCFSDSYVESIIKQRNLLDYSNFILVCQAIRVFQPNYVHLLPSTNIINNMLAQMSFNEVYPLEGPLIKGLGGDVYVKTGIKSKVGHHIDHVMVLRKGGYPVSLPQDIKFLEEISLAPDNQLILVLLFGPSHYTSNCKRLKSSTALMIRTLESKNHTVVPICLHVWEALADFEKVPYLMQEIKTSTENEQVYEIR</sequence>
<name>A0AAN7VFG1_9COLE</name>
<dbReference type="InterPro" id="IPR013584">
    <property type="entry name" value="RAP"/>
</dbReference>
<dbReference type="SMART" id="SM00952">
    <property type="entry name" value="RAP"/>
    <property type="match status" value="1"/>
</dbReference>
<dbReference type="EMBL" id="JAVRBK010000002">
    <property type="protein sequence ID" value="KAK5647620.1"/>
    <property type="molecule type" value="Genomic_DNA"/>
</dbReference>
<proteinExistence type="predicted"/>
<organism evidence="2 3">
    <name type="scientific">Pyrocoelia pectoralis</name>
    <dbReference type="NCBI Taxonomy" id="417401"/>
    <lineage>
        <taxon>Eukaryota</taxon>
        <taxon>Metazoa</taxon>
        <taxon>Ecdysozoa</taxon>
        <taxon>Arthropoda</taxon>
        <taxon>Hexapoda</taxon>
        <taxon>Insecta</taxon>
        <taxon>Pterygota</taxon>
        <taxon>Neoptera</taxon>
        <taxon>Endopterygota</taxon>
        <taxon>Coleoptera</taxon>
        <taxon>Polyphaga</taxon>
        <taxon>Elateriformia</taxon>
        <taxon>Elateroidea</taxon>
        <taxon>Lampyridae</taxon>
        <taxon>Lampyrinae</taxon>
        <taxon>Pyrocoelia</taxon>
    </lineage>
</organism>
<comment type="caution">
    <text evidence="2">The sequence shown here is derived from an EMBL/GenBank/DDBJ whole genome shotgun (WGS) entry which is preliminary data.</text>
</comment>
<dbReference type="Proteomes" id="UP001329430">
    <property type="component" value="Chromosome 2"/>
</dbReference>